<sequence>MITSSLSGAPFHLVVAMDDVPVRDILLLTIVGGAVLAVPVLILTTRPRRSRTPGDRKSSMPFFTIGKALTLAVPVGLGVIHLTGGPQNVLEAQAHNLILPFIVLASLFLDAALRKRKAEEEREVVLETGAVVYIRGFHRELDLFAYTSVNHKVNDELGITYKPNRFRRGRASFAEFLEPTVKELLGRWQQMGNLHDRLPQHGGTAAYTPDKEWREQFASLVENSLCVITFPHPYRQLRYELAVIEKANAHRRLFLLTPPEPPFPGYGDKSDVHAQNWRGFADEAAKPHQDFELDGYNAGDDPGPGAVVTFDADCKAIVLCQNAKTPSQYISAIRSHLDAIKGAVS</sequence>
<dbReference type="Proteomes" id="UP000093053">
    <property type="component" value="Chromosome"/>
</dbReference>
<evidence type="ECO:0000256" key="1">
    <source>
        <dbReference type="SAM" id="Phobius"/>
    </source>
</evidence>
<keyword evidence="3" id="KW-1185">Reference proteome</keyword>
<gene>
    <name evidence="2" type="ORF">BBK82_31585</name>
</gene>
<dbReference type="KEGG" id="led:BBK82_31585"/>
<keyword evidence="1" id="KW-0812">Transmembrane</keyword>
<dbReference type="EMBL" id="CP016793">
    <property type="protein sequence ID" value="ANZ39909.1"/>
    <property type="molecule type" value="Genomic_DNA"/>
</dbReference>
<organism evidence="2 3">
    <name type="scientific">Lentzea guizhouensis</name>
    <dbReference type="NCBI Taxonomy" id="1586287"/>
    <lineage>
        <taxon>Bacteria</taxon>
        <taxon>Bacillati</taxon>
        <taxon>Actinomycetota</taxon>
        <taxon>Actinomycetes</taxon>
        <taxon>Pseudonocardiales</taxon>
        <taxon>Pseudonocardiaceae</taxon>
        <taxon>Lentzea</taxon>
    </lineage>
</organism>
<feature type="transmembrane region" description="Helical" evidence="1">
    <location>
        <begin position="94"/>
        <end position="113"/>
    </location>
</feature>
<reference evidence="2 3" key="1">
    <citation type="submission" date="2016-07" db="EMBL/GenBank/DDBJ databases">
        <title>Complete genome sequence of the Lentzea guizhouensis DHS C013.</title>
        <authorList>
            <person name="Cao C."/>
        </authorList>
    </citation>
    <scope>NUCLEOTIDE SEQUENCE [LARGE SCALE GENOMIC DNA]</scope>
    <source>
        <strain evidence="2 3">DHS C013</strain>
    </source>
</reference>
<evidence type="ECO:0000313" key="2">
    <source>
        <dbReference type="EMBL" id="ANZ39909.1"/>
    </source>
</evidence>
<name>A0A1B2HQB0_9PSEU</name>
<dbReference type="AlphaFoldDB" id="A0A1B2HQB0"/>
<feature type="transmembrane region" description="Helical" evidence="1">
    <location>
        <begin position="64"/>
        <end position="82"/>
    </location>
</feature>
<dbReference type="RefSeq" id="WP_065918250.1">
    <property type="nucleotide sequence ID" value="NZ_CP016793.1"/>
</dbReference>
<evidence type="ECO:0000313" key="3">
    <source>
        <dbReference type="Proteomes" id="UP000093053"/>
    </source>
</evidence>
<dbReference type="OrthoDB" id="3671614at2"/>
<accession>A0A1B2HQB0</accession>
<keyword evidence="1" id="KW-0472">Membrane</keyword>
<protein>
    <submittedName>
        <fullName evidence="2">Uncharacterized protein</fullName>
    </submittedName>
</protein>
<dbReference type="STRING" id="1586287.BBK82_31585"/>
<keyword evidence="1" id="KW-1133">Transmembrane helix</keyword>
<feature type="transmembrane region" description="Helical" evidence="1">
    <location>
        <begin position="25"/>
        <end position="43"/>
    </location>
</feature>
<proteinExistence type="predicted"/>